<feature type="domain" description="TadE-like" evidence="2">
    <location>
        <begin position="10"/>
        <end position="52"/>
    </location>
</feature>
<dbReference type="Proteomes" id="UP000184608">
    <property type="component" value="Unassembled WGS sequence"/>
</dbReference>
<evidence type="ECO:0000313" key="3">
    <source>
        <dbReference type="EMBL" id="SHI23278.1"/>
    </source>
</evidence>
<keyword evidence="1" id="KW-0472">Membrane</keyword>
<organism evidence="3 4">
    <name type="scientific">Vibrio aerogenes CECT 7868</name>
    <dbReference type="NCBI Taxonomy" id="1216006"/>
    <lineage>
        <taxon>Bacteria</taxon>
        <taxon>Pseudomonadati</taxon>
        <taxon>Pseudomonadota</taxon>
        <taxon>Gammaproteobacteria</taxon>
        <taxon>Vibrionales</taxon>
        <taxon>Vibrionaceae</taxon>
        <taxon>Vibrio</taxon>
    </lineage>
</organism>
<dbReference type="EMBL" id="FQXZ01000029">
    <property type="protein sequence ID" value="SHI23278.1"/>
    <property type="molecule type" value="Genomic_DNA"/>
</dbReference>
<evidence type="ECO:0000256" key="1">
    <source>
        <dbReference type="SAM" id="Phobius"/>
    </source>
</evidence>
<keyword evidence="1" id="KW-0812">Transmembrane</keyword>
<accession>A0A1M5ZGF3</accession>
<protein>
    <submittedName>
        <fullName evidence="3">TadE-like protein</fullName>
    </submittedName>
</protein>
<reference evidence="3 4" key="1">
    <citation type="submission" date="2016-11" db="EMBL/GenBank/DDBJ databases">
        <authorList>
            <person name="Jaros S."/>
            <person name="Januszkiewicz K."/>
            <person name="Wedrychowicz H."/>
        </authorList>
    </citation>
    <scope>NUCLEOTIDE SEQUENCE [LARGE SCALE GENOMIC DNA]</scope>
    <source>
        <strain evidence="3 4">CECT 7868</strain>
    </source>
</reference>
<dbReference type="STRING" id="1216006.VA7868_02709"/>
<proteinExistence type="predicted"/>
<keyword evidence="4" id="KW-1185">Reference proteome</keyword>
<dbReference type="AlphaFoldDB" id="A0A1M5ZGF3"/>
<gene>
    <name evidence="3" type="ORF">VA7868_02709</name>
</gene>
<evidence type="ECO:0000259" key="2">
    <source>
        <dbReference type="Pfam" id="PF07811"/>
    </source>
</evidence>
<dbReference type="InterPro" id="IPR012495">
    <property type="entry name" value="TadE-like_dom"/>
</dbReference>
<sequence>MKRNGFSQQGIAVVEFVIVIPVVLVLLVGIVEFGSALVRYNTLNKMVQNGVRYAVTDIYGTASSDQIASVTSIKNMVLYGHTGTGTTPLLEGVTASDITVTHANKYVSVTVSYDYTPLLSIVPSVVMDMSFDLTATAVSRTSL</sequence>
<dbReference type="Pfam" id="PF07811">
    <property type="entry name" value="TadE"/>
    <property type="match status" value="1"/>
</dbReference>
<dbReference type="RefSeq" id="WP_073604357.1">
    <property type="nucleotide sequence ID" value="NZ_FQXZ01000029.1"/>
</dbReference>
<dbReference type="OrthoDB" id="5906122at2"/>
<keyword evidence="1" id="KW-1133">Transmembrane helix</keyword>
<name>A0A1M5ZGF3_9VIBR</name>
<feature type="transmembrane region" description="Helical" evidence="1">
    <location>
        <begin position="12"/>
        <end position="38"/>
    </location>
</feature>
<evidence type="ECO:0000313" key="4">
    <source>
        <dbReference type="Proteomes" id="UP000184608"/>
    </source>
</evidence>